<evidence type="ECO:0000256" key="9">
    <source>
        <dbReference type="ARBA" id="ARBA00022763"/>
    </source>
</evidence>
<dbReference type="InterPro" id="IPR032757">
    <property type="entry name" value="DUF4683"/>
</dbReference>
<dbReference type="CDD" id="cd05534">
    <property type="entry name" value="POLBc_zeta"/>
    <property type="match status" value="1"/>
</dbReference>
<keyword evidence="7" id="KW-0548">Nucleotidyltransferase</keyword>
<evidence type="ECO:0000259" key="23">
    <source>
        <dbReference type="Pfam" id="PF14260"/>
    </source>
</evidence>
<evidence type="ECO:0000256" key="7">
    <source>
        <dbReference type="ARBA" id="ARBA00022695"/>
    </source>
</evidence>
<dbReference type="InterPro" id="IPR030559">
    <property type="entry name" value="PolZ_Rev3"/>
</dbReference>
<dbReference type="Gene3D" id="3.30.342.10">
    <property type="entry name" value="DNA Polymerase, chain B, domain 1"/>
    <property type="match status" value="1"/>
</dbReference>
<dbReference type="Gene3D" id="3.30.420.10">
    <property type="entry name" value="Ribonuclease H-like superfamily/Ribonuclease H"/>
    <property type="match status" value="1"/>
</dbReference>
<evidence type="ECO:0000256" key="1">
    <source>
        <dbReference type="ARBA" id="ARBA00001966"/>
    </source>
</evidence>
<evidence type="ECO:0000256" key="5">
    <source>
        <dbReference type="ARBA" id="ARBA00021589"/>
    </source>
</evidence>
<dbReference type="PROSITE" id="PS00116">
    <property type="entry name" value="DNA_POLYMERASE_B"/>
    <property type="match status" value="1"/>
</dbReference>
<evidence type="ECO:0000256" key="11">
    <source>
        <dbReference type="ARBA" id="ARBA00022932"/>
    </source>
</evidence>
<feature type="domain" description="DNA polymerase zeta catalytic subunit N-terminal" evidence="26">
    <location>
        <begin position="3"/>
        <end position="57"/>
    </location>
</feature>
<dbReference type="Pfam" id="PF15735">
    <property type="entry name" value="DUF4683"/>
    <property type="match status" value="2"/>
</dbReference>
<dbReference type="SUPFAM" id="SSF56672">
    <property type="entry name" value="DNA/RNA polymerases"/>
    <property type="match status" value="1"/>
</dbReference>
<dbReference type="OrthoDB" id="2414538at2759"/>
<feature type="region of interest" description="Disordered" evidence="20">
    <location>
        <begin position="2069"/>
        <end position="2093"/>
    </location>
</feature>
<feature type="compositionally biased region" description="Acidic residues" evidence="20">
    <location>
        <begin position="502"/>
        <end position="514"/>
    </location>
</feature>
<dbReference type="GO" id="GO:0051536">
    <property type="term" value="F:iron-sulfur cluster binding"/>
    <property type="evidence" value="ECO:0007669"/>
    <property type="project" value="UniProtKB-KW"/>
</dbReference>
<dbReference type="Pfam" id="PF00136">
    <property type="entry name" value="DNA_pol_B"/>
    <property type="match status" value="1"/>
</dbReference>
<feature type="compositionally biased region" description="Polar residues" evidence="20">
    <location>
        <begin position="1924"/>
        <end position="1939"/>
    </location>
</feature>
<dbReference type="InterPro" id="IPR036397">
    <property type="entry name" value="RNaseH_sf"/>
</dbReference>
<dbReference type="GO" id="GO:0000724">
    <property type="term" value="P:double-strand break repair via homologous recombination"/>
    <property type="evidence" value="ECO:0007669"/>
    <property type="project" value="TreeGrafter"/>
</dbReference>
<keyword evidence="12" id="KW-0408">Iron</keyword>
<dbReference type="GO" id="GO:0016035">
    <property type="term" value="C:zeta DNA polymerase complex"/>
    <property type="evidence" value="ECO:0007669"/>
    <property type="project" value="InterPro"/>
</dbReference>
<dbReference type="FunFam" id="3.30.342.10:FF:000002">
    <property type="entry name" value="DNA polymerase zeta catalytic subunit isoform X1"/>
    <property type="match status" value="1"/>
</dbReference>
<feature type="compositionally biased region" description="Basic residues" evidence="20">
    <location>
        <begin position="1959"/>
        <end position="1968"/>
    </location>
</feature>
<dbReference type="Proteomes" id="UP000515156">
    <property type="component" value="Chromosome 3"/>
</dbReference>
<evidence type="ECO:0000259" key="22">
    <source>
        <dbReference type="Pfam" id="PF03104"/>
    </source>
</evidence>
<dbReference type="GO" id="GO:0031981">
    <property type="term" value="C:nuclear lumen"/>
    <property type="evidence" value="ECO:0007669"/>
    <property type="project" value="UniProtKB-ARBA"/>
</dbReference>
<dbReference type="GO" id="GO:0000166">
    <property type="term" value="F:nucleotide binding"/>
    <property type="evidence" value="ECO:0007669"/>
    <property type="project" value="InterPro"/>
</dbReference>
<dbReference type="InParanoid" id="A0A6P7XPK1"/>
<feature type="region of interest" description="Disordered" evidence="20">
    <location>
        <begin position="953"/>
        <end position="1000"/>
    </location>
</feature>
<dbReference type="InterPro" id="IPR043502">
    <property type="entry name" value="DNA/RNA_pol_sf"/>
</dbReference>
<evidence type="ECO:0000256" key="17">
    <source>
        <dbReference type="ARBA" id="ARBA00059263"/>
    </source>
</evidence>
<feature type="compositionally biased region" description="Low complexity" evidence="20">
    <location>
        <begin position="1540"/>
        <end position="1549"/>
    </location>
</feature>
<feature type="region of interest" description="Disordered" evidence="20">
    <location>
        <begin position="486"/>
        <end position="517"/>
    </location>
</feature>
<name>A0A6P7XPK1_9AMPH</name>
<dbReference type="GeneID" id="115467342"/>
<gene>
    <name evidence="28" type="primary">REV3L</name>
</gene>
<dbReference type="CDD" id="cd22287">
    <property type="entry name" value="REV3L_RBD"/>
    <property type="match status" value="1"/>
</dbReference>
<comment type="function">
    <text evidence="17">Catalytic subunit of the DNA polymerase zeta complex, an error-prone polymerase specialized in translesion DNA synthesis (TLS). Lacks an intrinsic 3'-5' exonuclease activity and thus has no proofreading function.</text>
</comment>
<proteinExistence type="inferred from homology"/>
<dbReference type="CDD" id="cd05778">
    <property type="entry name" value="DNA_polB_zeta_exo"/>
    <property type="match status" value="1"/>
</dbReference>
<accession>A0A6P7XPK1</accession>
<evidence type="ECO:0000256" key="18">
    <source>
        <dbReference type="ARBA" id="ARBA00066163"/>
    </source>
</evidence>
<keyword evidence="8" id="KW-0479">Metal-binding</keyword>
<evidence type="ECO:0000259" key="21">
    <source>
        <dbReference type="Pfam" id="PF00136"/>
    </source>
</evidence>
<dbReference type="Pfam" id="PF03104">
    <property type="entry name" value="DNA_pol_B_exo1"/>
    <property type="match status" value="1"/>
</dbReference>
<evidence type="ECO:0000256" key="16">
    <source>
        <dbReference type="ARBA" id="ARBA00049244"/>
    </source>
</evidence>
<dbReference type="PANTHER" id="PTHR45812:SF1">
    <property type="entry name" value="DNA POLYMERASE ZETA CATALYTIC SUBUNIT"/>
    <property type="match status" value="1"/>
</dbReference>
<feature type="region of interest" description="Disordered" evidence="20">
    <location>
        <begin position="1538"/>
        <end position="1630"/>
    </location>
</feature>
<feature type="compositionally biased region" description="Polar residues" evidence="20">
    <location>
        <begin position="1614"/>
        <end position="1629"/>
    </location>
</feature>
<feature type="region of interest" description="Disordered" evidence="20">
    <location>
        <begin position="908"/>
        <end position="940"/>
    </location>
</feature>
<dbReference type="Gene3D" id="1.10.287.690">
    <property type="entry name" value="Helix hairpin bin"/>
    <property type="match status" value="1"/>
</dbReference>
<feature type="region of interest" description="Disordered" evidence="20">
    <location>
        <begin position="2226"/>
        <end position="2253"/>
    </location>
</feature>
<evidence type="ECO:0000259" key="24">
    <source>
        <dbReference type="Pfam" id="PF15735"/>
    </source>
</evidence>
<keyword evidence="27" id="KW-1185">Reference proteome</keyword>
<keyword evidence="10" id="KW-0862">Zinc</keyword>
<evidence type="ECO:0000256" key="6">
    <source>
        <dbReference type="ARBA" id="ARBA00022679"/>
    </source>
</evidence>
<comment type="similarity">
    <text evidence="3">Belongs to the DNA polymerase type-B family.</text>
</comment>
<dbReference type="InterPro" id="IPR012337">
    <property type="entry name" value="RNaseH-like_sf"/>
</dbReference>
<dbReference type="Pfam" id="PF24055">
    <property type="entry name" value="POL3_N"/>
    <property type="match status" value="1"/>
</dbReference>
<evidence type="ECO:0000256" key="2">
    <source>
        <dbReference type="ARBA" id="ARBA00004123"/>
    </source>
</evidence>
<dbReference type="GO" id="GO:0003887">
    <property type="term" value="F:DNA-directed DNA polymerase activity"/>
    <property type="evidence" value="ECO:0007669"/>
    <property type="project" value="UniProtKB-KW"/>
</dbReference>
<feature type="compositionally biased region" description="Basic and acidic residues" evidence="20">
    <location>
        <begin position="1569"/>
        <end position="1580"/>
    </location>
</feature>
<feature type="compositionally biased region" description="Low complexity" evidence="20">
    <location>
        <begin position="2230"/>
        <end position="2245"/>
    </location>
</feature>
<keyword evidence="9" id="KW-0227">DNA damage</keyword>
<dbReference type="GO" id="GO:0042276">
    <property type="term" value="P:error-prone translesion synthesis"/>
    <property type="evidence" value="ECO:0007669"/>
    <property type="project" value="TreeGrafter"/>
</dbReference>
<dbReference type="Gene3D" id="3.90.1600.10">
    <property type="entry name" value="Palm domain of DNA polymerase"/>
    <property type="match status" value="1"/>
</dbReference>
<organism evidence="27 28">
    <name type="scientific">Microcaecilia unicolor</name>
    <dbReference type="NCBI Taxonomy" id="1415580"/>
    <lineage>
        <taxon>Eukaryota</taxon>
        <taxon>Metazoa</taxon>
        <taxon>Chordata</taxon>
        <taxon>Craniata</taxon>
        <taxon>Vertebrata</taxon>
        <taxon>Euteleostomi</taxon>
        <taxon>Amphibia</taxon>
        <taxon>Gymnophiona</taxon>
        <taxon>Siphonopidae</taxon>
        <taxon>Microcaecilia</taxon>
    </lineage>
</organism>
<dbReference type="Gene3D" id="1.10.132.60">
    <property type="entry name" value="DNA polymerase family B, C-terminal domain"/>
    <property type="match status" value="1"/>
</dbReference>
<feature type="region of interest" description="Disordered" evidence="20">
    <location>
        <begin position="2534"/>
        <end position="2563"/>
    </location>
</feature>
<dbReference type="Pfam" id="PF24065">
    <property type="entry name" value="REV3_N"/>
    <property type="match status" value="1"/>
</dbReference>
<feature type="compositionally biased region" description="Basic and acidic residues" evidence="20">
    <location>
        <begin position="2080"/>
        <end position="2090"/>
    </location>
</feature>
<comment type="subcellular location">
    <subcellularLocation>
        <location evidence="2">Nucleus</location>
    </subcellularLocation>
</comment>
<feature type="compositionally biased region" description="Basic residues" evidence="20">
    <location>
        <begin position="1551"/>
        <end position="1568"/>
    </location>
</feature>
<feature type="domain" description="DUF4683" evidence="24">
    <location>
        <begin position="1243"/>
        <end position="1506"/>
    </location>
</feature>
<dbReference type="InterPro" id="IPR006133">
    <property type="entry name" value="DNA-dir_DNA_pol_B_exonuc"/>
</dbReference>
<dbReference type="CTD" id="5980"/>
<evidence type="ECO:0000313" key="27">
    <source>
        <dbReference type="Proteomes" id="UP000515156"/>
    </source>
</evidence>
<sequence>MMMFSVRMVTADYYLAAPLPALDVCHSAFRDAQVYRVPVVRIFGATPAGQKTCLHLHGIFPYLYVPYDGYGHQPDRYLRQVAFSIDRALNVALGNPSSAAQHIFKVSLVSGIPFYGYHEKEKQFMKIYLYNPSMVKRVCELLQGGAIMNKSYQPYEGHVPYLLQLSMDYNLYGMNLINLAAVKFRKTLKKDDVVCSTQGTKNQFPQNSFACTFFRWEEDEIPSSLVLEGVERQSTCELEVDAVAADVLNRQEIEAQIGRNPGIHAIWEDERQRRREKNESSQISPPASQDRGFLPVTESEKVFQKRLKEILNQNDFSVTPSGSVDYNISSNSEEFSVELTLHSEVLTPEAVPCTPANMVEMHKDWDPSRVKTWRNSNKQEEAVINEEAILNIMESSQNFQASSQRQSQSPILMVNSQDQAMINLLAGLEGDGYQLEGSRRLLQQGFSVNCSNLQNSDDEENEPQIEKEEMELSLLMSQRWDANLEKHEAKGGPPGNNTNEVWSEEEEDSSEDEMQWSGSNLSLANLSIPQLDGTADENSDNPLNKEGSRTHSSVIAASKTSVKASIFHKDAATLEPQSSAKTAFQCQHTTTDLSSQILSKEVFMKEPNVEKGSKQSICSQSIESTNSLKYPALFNSTARSENSHMDSNKKDNLPVSPCDKNVFDYEEEILSVTRHSQCRKYTSIRKAEKDTFCIHLNQHIGNSPSNFSGLSCTKNKKCSEVNEKDIGMSINSFSPVSESCDSVSCSVGHRSVIPSVTAGTNEGGLNKLEIRCEEFQEHKAEIASISQQVANYMFFPSVVLSNCLNRPRKLAPVTYKLQQDSKPPKLKLYRSKLGIVKHQDPADVSSQLNLSSLEPVSVKDKHSLTTQEPSGGNRKFDQVNQEHARVKKLEPNNWGPVVVHTKLDLSGLGPRDLPGKQNPTVGVRRDRDMPGNLEPAMRDSRNMPCMLEPAMRESRNMPGKLGPTTEGLRDISGKLEPTTGGPRDMPSKLEPTKGGTRTMPSKLIPAIQESVSMPSKLSLANQEQMSMPSKLNCGPVVLPSKLDLKCWGPASLSSKLESVKLESMGRTDEVISARHRPTDLTNKPNHVHQRPMNMTDKVDPTIQGSAFVQEKVNSSDQNLVNVTNKVEPASLGCVGVTDKVDPASQVPAGVTEVDICMQGSVAVKDKQCTFIQGSAIRRKKIRPTDRKKKLGLSNREHSGSCKKLNFVHLDPVIVNGLDLSSQELANVKNAFTKEISCVSGSILNSSSLSLRHDVSEVENGIIDSKMPDSNSYDFPIDEDFLESEQPFSLRGNKYALRTKRKINYENEEGELSLVSQTSKTSLPQTVDIDESLDVSQKSTKRRKLSKLPPIIIKYIIINRFKGRKNMLIKIGKVDSSEEQVRLTEDKMKLYKKLAPLKEFWPKVPDSPATKYPVYPLMPKKIHKRKVKHKSVKKKAGKLPKAECKTVKRALPSRKKRMHLSPPLPSYNAETGDCDLEYTDVMSKLGFLSERISSPIPESPPRCWSPTSPRTEETEVNLYEQTSLYKGLYVYNSRTIKSKVGKSSPVKSQVAKCRKKPLKPTVAVRKRNRISPDEATKEEKRKTRAKQSRKPNGKGTKSKLDKTKGKKGNDHSSDEIQSLSEQQDLPTGSTACAGLQPLVSQKDVALTGFSTGHLPSTQPPYTANTQEKLNYFPSLLGADHSPDFQHWSVLQKDIPPSTFSSLMDCERETSAKINSQRPSSQSIMFKIKGSSLVPNNIFHFSNFTTQAMQTVQSSLTSSSIKTEDNSDLKGSCLSSLGMFNDLHCPQNTINPNHLCSNTNVLLYKDISQKQVTCLQKSSNPFEIYSSLPVSSEFSLLKNSLVTSLKSPVKLVGWEHKHRGDIDMSKNLPHQRIKQACISETTSCSKITSQPTNKIVGTSPAAVDGQLGIAVLKELLHKRQQKVQMSTVQELSSRPQQNKNISCLPDENGTNERSRSVTSPRRPRTPRKPKEKMSRGFQADLLNQQNGNTQLHNSVSDCSPVMFSDPGFESCYSLEDNLSPEHNYDFDINVIGQTGFCSLYSGSQFVPSDQNLPQKFLSDAVHDPIFAQTSEKPENLSCGGPKDLEERTHSSDQTEWTKSITLSPELFDKSAVDIKTNNHCGLWKTSEHPQTFQLALTVDGFGVPLSENSVNEKLKLYRRSVNKELSGSLANNSDWMQIDYNRKEFAFGASQHLGSISASFTGLSSSPDGELMDMAAKDLELYISRNTEGLTSTPDSSPRSISSPSQSKNGSLTPRTTYILKPLMSPPSRDEIMATLFDHELMEAIYQEPFFSNPLDAPEKAREIGGRRLMVETRLPNDLPEFEGDFSLEGLRLWKTAFSAMTQNPRLPSPAPIGQLSVQLGKYSNHKVTNDKKLVIMPCKNAPARQRVQLWLQAKEEFEHTKVQGKGQLVHMVKASERLGPPVLTVLPKEILVSPLCPSRTPAMKYDNPVVTLQPLVFKSVECKQMLIKDKPSERDSDVANENNDVYQNYSSPDSSVLPPWQQVESPESQHCNENGENWRNQVLKSSPEEIRSALGKGTQVHVKDETQETLDSSPSPFKSGSERSESLCFHSTPIVQRKSHEGIPEALDFTPVSAEPRCQKMNQRRSNADILRKVLLTTQMKNQFAAINCIKNDTSQIEGPSLNNSYGFKVSVQNLQEAKALHEVQHLTLFSMELHARTRRDLQPDPEFDPICALFYCISSDTVLPNSDKTENTGAIVIDKDHFITSQGSRGQAPLLVRSGVTGLAVTYAVDERHFFQEVVNIMKRYDPDILLGYEVQMHSWGYLLGRAAALDVDLCQMISRIPDDKKENRFATERDEYGADTMSEINIVGRIILNVWRMMRSEVALTNYSFENVAFHVLHQRFPLFTFRTLSDWFDNKTDIYRWKMVDYYVSRVRGTLQILEQLDLIGRTSELARLFGIQFLHVLTRGSQYRVESMMLRVAKPLNYIAVTPSVQQRAQMRAPQCIPLVMEPESRFYSNSILVLDFQSLYPSIIIAYNYCFSTCLGHVENLGKPEAFPFGCTSQRVPPDLLFQIRHDITVSPSGVAFVKASVRKGILPRMLEEILQTRLMVKQSMKAYKHDKALTRMLEARQLGLKLIANVTYGYTAANFSGRMPCVEVGDSIVHKSRETLERAIKLVNDTKKWGARVVYGDTDSMFVLLKGATKEQSFKIGQEIAEAVTAANPKPVKLKFEKVYLPCVLQTKKRYVGYMYETVDQKDPVFDAKGIETVRRDSCPAVGKILERSIKLLFETRDISQIKRYVQAQCLKLLEGKASLQDLIFAKEYRGSSSYRPAACVPALEISRRMVSYDIRSEPRVGERVPYVIVYGTPGVPLIQLVRRPIEVLQDSSLRLNATYYITKQILPPLNRIFSLIGVDVFGWYDELPRMQKVSSVSHSEQDARKVTISQYFTTLHCPVCDGLTQHGICSKCRSQPQQVAVILNQEIRELECQQDNLGKICRSCTGCYDQQIHCVSLNCPVLFKLSRVHRDLWKTPYLRQLLEQF</sequence>
<dbReference type="InterPro" id="IPR056435">
    <property type="entry name" value="DPOD/Z_N"/>
</dbReference>
<dbReference type="GO" id="GO:0046872">
    <property type="term" value="F:metal ion binding"/>
    <property type="evidence" value="ECO:0007669"/>
    <property type="project" value="UniProtKB-KW"/>
</dbReference>
<dbReference type="GO" id="GO:0003677">
    <property type="term" value="F:DNA binding"/>
    <property type="evidence" value="ECO:0007669"/>
    <property type="project" value="InterPro"/>
</dbReference>
<evidence type="ECO:0000256" key="10">
    <source>
        <dbReference type="ARBA" id="ARBA00022833"/>
    </source>
</evidence>
<feature type="domain" description="C4-type zinc-finger of DNA polymerase delta" evidence="23">
    <location>
        <begin position="3411"/>
        <end position="3478"/>
    </location>
</feature>
<evidence type="ECO:0000256" key="8">
    <source>
        <dbReference type="ARBA" id="ARBA00022723"/>
    </source>
</evidence>
<dbReference type="InterPro" id="IPR006134">
    <property type="entry name" value="DNA-dir_DNA_pol_B_multi_dom"/>
</dbReference>
<feature type="domain" description="DNA-directed DNA polymerase family B multifunctional" evidence="21">
    <location>
        <begin position="2919"/>
        <end position="3369"/>
    </location>
</feature>
<evidence type="ECO:0000259" key="26">
    <source>
        <dbReference type="Pfam" id="PF24065"/>
    </source>
</evidence>
<feature type="region of interest" description="Disordered" evidence="20">
    <location>
        <begin position="859"/>
        <end position="881"/>
    </location>
</feature>
<evidence type="ECO:0000256" key="13">
    <source>
        <dbReference type="ARBA" id="ARBA00023014"/>
    </source>
</evidence>
<keyword evidence="11" id="KW-0239">DNA-directed DNA polymerase</keyword>
<dbReference type="InterPro" id="IPR042087">
    <property type="entry name" value="DNA_pol_B_thumb"/>
</dbReference>
<dbReference type="FunFam" id="1.10.287.690:FF:000002">
    <property type="entry name" value="DNA polymerase zeta"/>
    <property type="match status" value="1"/>
</dbReference>
<evidence type="ECO:0000259" key="25">
    <source>
        <dbReference type="Pfam" id="PF24055"/>
    </source>
</evidence>
<dbReference type="KEGG" id="muo:115467342"/>
<keyword evidence="14" id="KW-0234">DNA repair</keyword>
<evidence type="ECO:0000256" key="14">
    <source>
        <dbReference type="ARBA" id="ARBA00023204"/>
    </source>
</evidence>
<evidence type="ECO:0000256" key="15">
    <source>
        <dbReference type="ARBA" id="ARBA00023242"/>
    </source>
</evidence>
<dbReference type="InterPro" id="IPR025687">
    <property type="entry name" value="Znf-C4pol"/>
</dbReference>
<dbReference type="FunCoup" id="A0A6P7XPK1">
    <property type="interactions" value="2682"/>
</dbReference>
<feature type="region of interest" description="Disordered" evidence="20">
    <location>
        <begin position="1924"/>
        <end position="1973"/>
    </location>
</feature>
<comment type="catalytic activity">
    <reaction evidence="16">
        <text>DNA(n) + a 2'-deoxyribonucleoside 5'-triphosphate = DNA(n+1) + diphosphate</text>
        <dbReference type="Rhea" id="RHEA:22508"/>
        <dbReference type="Rhea" id="RHEA-COMP:17339"/>
        <dbReference type="Rhea" id="RHEA-COMP:17340"/>
        <dbReference type="ChEBI" id="CHEBI:33019"/>
        <dbReference type="ChEBI" id="CHEBI:61560"/>
        <dbReference type="ChEBI" id="CHEBI:173112"/>
        <dbReference type="EC" id="2.7.7.7"/>
    </reaction>
</comment>
<feature type="domain" description="DUF4683" evidence="24">
    <location>
        <begin position="744"/>
        <end position="848"/>
    </location>
</feature>
<keyword evidence="13" id="KW-0411">Iron-sulfur</keyword>
<dbReference type="InterPro" id="IPR006172">
    <property type="entry name" value="DNA-dir_DNA_pol_B"/>
</dbReference>
<keyword evidence="15" id="KW-0539">Nucleus</keyword>
<dbReference type="RefSeq" id="XP_030055076.1">
    <property type="nucleotide sequence ID" value="XM_030199216.1"/>
</dbReference>
<feature type="domain" description="DNA-directed DNA polymerase family B exonuclease" evidence="22">
    <location>
        <begin position="2625"/>
        <end position="2853"/>
    </location>
</feature>
<evidence type="ECO:0000313" key="28">
    <source>
        <dbReference type="RefSeq" id="XP_030055076.1"/>
    </source>
</evidence>
<evidence type="ECO:0000256" key="20">
    <source>
        <dbReference type="SAM" id="MobiDB-lite"/>
    </source>
</evidence>
<feature type="domain" description="DNA polymerase delta/zeta catalytic subunit N-terminal" evidence="25">
    <location>
        <begin position="58"/>
        <end position="136"/>
    </location>
</feature>
<dbReference type="FunFam" id="3.30.420.10:FF:000024">
    <property type="entry name" value="DNA polymerase zeta catalytic subunit"/>
    <property type="match status" value="1"/>
</dbReference>
<comment type="subunit">
    <text evidence="18">Heterodimer with MAD2L2. This dimer forms the minimal DNA polymerase zeta complex (Pol-zeta2), with REV3L bearing DNA polymerase catalytic activity, although its activity is very low in this context. Component of the tetrameric Pol-zeta complex (Pol-zeta4), which consists of REV3L, MAD2L2, POLD2 and POLD3; Pol-zeta4 is the fully active form of DNA polymerase zeta.</text>
</comment>
<dbReference type="InterPro" id="IPR056447">
    <property type="entry name" value="REV3_N"/>
</dbReference>
<keyword evidence="6" id="KW-0808">Transferase</keyword>
<evidence type="ECO:0000256" key="4">
    <source>
        <dbReference type="ARBA" id="ARBA00012417"/>
    </source>
</evidence>
<evidence type="ECO:0000256" key="12">
    <source>
        <dbReference type="ARBA" id="ARBA00023004"/>
    </source>
</evidence>
<dbReference type="FunFam" id="1.10.132.60:FF:000005">
    <property type="entry name" value="Putative DNA polymerase zeta catalytic subunit"/>
    <property type="match status" value="1"/>
</dbReference>
<feature type="region of interest" description="Disordered" evidence="20">
    <location>
        <begin position="531"/>
        <end position="555"/>
    </location>
</feature>
<protein>
    <recommendedName>
        <fullName evidence="5">DNA polymerase zeta catalytic subunit</fullName>
        <ecNumber evidence="4">2.7.7.7</ecNumber>
    </recommendedName>
    <alternativeName>
        <fullName evidence="19">Protein reversionless 3-like</fullName>
    </alternativeName>
</protein>
<dbReference type="Pfam" id="PF14260">
    <property type="entry name" value="zf-C4pol"/>
    <property type="match status" value="1"/>
</dbReference>
<dbReference type="SUPFAM" id="SSF53098">
    <property type="entry name" value="Ribonuclease H-like"/>
    <property type="match status" value="1"/>
</dbReference>
<dbReference type="PANTHER" id="PTHR45812">
    <property type="entry name" value="DNA POLYMERASE ZETA CATALYTIC SUBUNIT"/>
    <property type="match status" value="1"/>
</dbReference>
<feature type="compositionally biased region" description="Basic residues" evidence="20">
    <location>
        <begin position="1581"/>
        <end position="1591"/>
    </location>
</feature>
<feature type="region of interest" description="Disordered" evidence="20">
    <location>
        <begin position="271"/>
        <end position="294"/>
    </location>
</feature>
<reference evidence="28" key="1">
    <citation type="submission" date="2025-08" db="UniProtKB">
        <authorList>
            <consortium name="RefSeq"/>
        </authorList>
    </citation>
    <scope>IDENTIFICATION</scope>
</reference>
<comment type="cofactor">
    <cofactor evidence="1">
        <name>[4Fe-4S] cluster</name>
        <dbReference type="ChEBI" id="CHEBI:49883"/>
    </cofactor>
</comment>
<feature type="compositionally biased region" description="Basic and acidic residues" evidence="20">
    <location>
        <begin position="1597"/>
        <end position="1613"/>
    </location>
</feature>
<dbReference type="SMART" id="SM00486">
    <property type="entry name" value="POLBc"/>
    <property type="match status" value="1"/>
</dbReference>
<feature type="compositionally biased region" description="Polar residues" evidence="20">
    <location>
        <begin position="2548"/>
        <end position="2557"/>
    </location>
</feature>
<evidence type="ECO:0000256" key="19">
    <source>
        <dbReference type="ARBA" id="ARBA00075683"/>
    </source>
</evidence>
<dbReference type="PRINTS" id="PR00106">
    <property type="entry name" value="DNAPOLB"/>
</dbReference>
<dbReference type="InterPro" id="IPR017964">
    <property type="entry name" value="DNA-dir_DNA_pol_B_CS"/>
</dbReference>
<evidence type="ECO:0000256" key="3">
    <source>
        <dbReference type="ARBA" id="ARBA00005755"/>
    </source>
</evidence>
<dbReference type="InterPro" id="IPR023211">
    <property type="entry name" value="DNA_pol_palm_dom_sf"/>
</dbReference>
<dbReference type="EC" id="2.7.7.7" evidence="4"/>